<keyword evidence="1" id="KW-1133">Transmembrane helix</keyword>
<gene>
    <name evidence="2" type="ORF">ACFOHL_09315</name>
</gene>
<dbReference type="Proteomes" id="UP001595478">
    <property type="component" value="Unassembled WGS sequence"/>
</dbReference>
<proteinExistence type="predicted"/>
<dbReference type="RefSeq" id="WP_376919949.1">
    <property type="nucleotide sequence ID" value="NZ_JBHRSW010000014.1"/>
</dbReference>
<name>A0ABV7FNE1_9ALTE</name>
<keyword evidence="3" id="KW-1185">Reference proteome</keyword>
<comment type="caution">
    <text evidence="2">The sequence shown here is derived from an EMBL/GenBank/DDBJ whole genome shotgun (WGS) entry which is preliminary data.</text>
</comment>
<evidence type="ECO:0000313" key="2">
    <source>
        <dbReference type="EMBL" id="MFC3121818.1"/>
    </source>
</evidence>
<organism evidence="2 3">
    <name type="scientific">Agaribacter flavus</name>
    <dbReference type="NCBI Taxonomy" id="1902781"/>
    <lineage>
        <taxon>Bacteria</taxon>
        <taxon>Pseudomonadati</taxon>
        <taxon>Pseudomonadota</taxon>
        <taxon>Gammaproteobacteria</taxon>
        <taxon>Alteromonadales</taxon>
        <taxon>Alteromonadaceae</taxon>
        <taxon>Agaribacter</taxon>
    </lineage>
</organism>
<keyword evidence="1" id="KW-0472">Membrane</keyword>
<feature type="transmembrane region" description="Helical" evidence="1">
    <location>
        <begin position="56"/>
        <end position="76"/>
    </location>
</feature>
<sequence length="164" mass="19088">MLRTIIEKTKEMDERYRRALDNNKRLKYSLITISLALLLALTANKLLGIVSIPDPIYAALHTAALFMFIFVTFYRVSPYFDHPYSPDPYDYLKLDEETLYIGKDAIPLQKINKVVITKLPKVTIFSLPYNHVGGKPPTFYFDHGFYLSLHNYVKKHLPNVEFID</sequence>
<evidence type="ECO:0008006" key="4">
    <source>
        <dbReference type="Google" id="ProtNLM"/>
    </source>
</evidence>
<evidence type="ECO:0000313" key="3">
    <source>
        <dbReference type="Proteomes" id="UP001595478"/>
    </source>
</evidence>
<evidence type="ECO:0000256" key="1">
    <source>
        <dbReference type="SAM" id="Phobius"/>
    </source>
</evidence>
<dbReference type="EMBL" id="JBHRSW010000014">
    <property type="protein sequence ID" value="MFC3121818.1"/>
    <property type="molecule type" value="Genomic_DNA"/>
</dbReference>
<accession>A0ABV7FNE1</accession>
<feature type="transmembrane region" description="Helical" evidence="1">
    <location>
        <begin position="28"/>
        <end position="50"/>
    </location>
</feature>
<keyword evidence="1" id="KW-0812">Transmembrane</keyword>
<protein>
    <recommendedName>
        <fullName evidence="4">YcxB-like protein domain-containing protein</fullName>
    </recommendedName>
</protein>
<reference evidence="3" key="1">
    <citation type="journal article" date="2019" name="Int. J. Syst. Evol. Microbiol.">
        <title>The Global Catalogue of Microorganisms (GCM) 10K type strain sequencing project: providing services to taxonomists for standard genome sequencing and annotation.</title>
        <authorList>
            <consortium name="The Broad Institute Genomics Platform"/>
            <consortium name="The Broad Institute Genome Sequencing Center for Infectious Disease"/>
            <person name="Wu L."/>
            <person name="Ma J."/>
        </authorList>
    </citation>
    <scope>NUCLEOTIDE SEQUENCE [LARGE SCALE GENOMIC DNA]</scope>
    <source>
        <strain evidence="3">KCTC 52473</strain>
    </source>
</reference>